<evidence type="ECO:0000313" key="13">
    <source>
        <dbReference type="Proteomes" id="UP000734854"/>
    </source>
</evidence>
<evidence type="ECO:0000256" key="4">
    <source>
        <dbReference type="ARBA" id="ARBA00022884"/>
    </source>
</evidence>
<dbReference type="GO" id="GO:0006417">
    <property type="term" value="P:regulation of translation"/>
    <property type="evidence" value="ECO:0007669"/>
    <property type="project" value="UniProtKB-KW"/>
</dbReference>
<proteinExistence type="inferred from homology"/>
<sequence>MALGKLTVVIGAGIIGTFLAKDGQFPDVTKLFSGAFKIVTRHLQQDKDNSRSTSKPQTDSLLAQRYLSTTMMSHSAVSGFDPLEVNTLREELQILASSRSVTIVTSGGSGSARFGVTTVIVVGALGYVFIWWKGWKLSDLMFVTRRGFSDTCNLIGKQMDLVSSSVSAARRHLSSKIDHVDSNLEECKELAMATKFEVSELHGDLRLVFSDMESVQSAVETLRSKLDRIEGAQDLTSRGVSHLCQFVGNLEQRRNNELIQASKICQFSFDSSKRAIEFPQTAVVARALSLPPLLTESTSSSESPSPSSSASPFTPLGNPRVPRSSTIVSTSGLKDLQGFVNTTKERDSKSDILLTPKGPNGSTAEERDGAAISSNSFGAELCSATSRDRSASGRLLESDSVMAEEADVLVAEEKGLERDGDLSEEIEEGEIKDDDANPDAAAARVGAEQPHPLEHSWTFWFDNPQSKSKHAVWGSSLRRIHTFSTVEDFWGLYNNINHPSKLITGADFHCFKDNIEPKWEDPVCANGGKWTISCARGRSDQMWLYTLLAMIGEQFDYGDEICGAVVNVRGKQEKIALWTKNAANEKAQMSIGKQWKEFLDYNDTINFLVHDDAKKLEKLAKNRYTV</sequence>
<dbReference type="Pfam" id="PF01652">
    <property type="entry name" value="IF4E"/>
    <property type="match status" value="1"/>
</dbReference>
<keyword evidence="10" id="KW-1133">Transmembrane helix</keyword>
<comment type="caution">
    <text evidence="12">The sequence shown here is derived from an EMBL/GenBank/DDBJ whole genome shotgun (WGS) entry which is preliminary data.</text>
</comment>
<dbReference type="PANTHER" id="PTHR47289:SF2">
    <property type="entry name" value="TRANSCRIPTION FACTOR, PUTATIVE (DUF1664)-RELATED"/>
    <property type="match status" value="1"/>
</dbReference>
<feature type="compositionally biased region" description="Low complexity" evidence="9">
    <location>
        <begin position="294"/>
        <end position="312"/>
    </location>
</feature>
<dbReference type="Gene3D" id="3.30.760.10">
    <property type="entry name" value="RNA Cap, Translation Initiation Factor Eif4e"/>
    <property type="match status" value="1"/>
</dbReference>
<comment type="subunit">
    <text evidence="7">EIF4F is a multi-subunit complex, the composition of which varies with external and internal environmental conditions. It is composed of at least EIF4A, EIF4E and EIF4G. EIF4E is also known to interact with other partners. In higher plants two isoforms of EIF4F have been identified, named isoform EIF4F and isoform EIF(iso)4F. Isoform EIF4F has subunits p220 and p26, whereas isoform EIF(iso)4F has subunits p82 and p28.</text>
</comment>
<accession>A0A8J5KSK4</accession>
<keyword evidence="3" id="KW-0810">Translation regulation</keyword>
<evidence type="ECO:0000256" key="1">
    <source>
        <dbReference type="ARBA" id="ARBA00009860"/>
    </source>
</evidence>
<gene>
    <name evidence="12" type="ORF">ZIOFF_055941</name>
</gene>
<evidence type="ECO:0000256" key="8">
    <source>
        <dbReference type="ARBA" id="ARBA00030245"/>
    </source>
</evidence>
<evidence type="ECO:0000256" key="5">
    <source>
        <dbReference type="ARBA" id="ARBA00022917"/>
    </source>
</evidence>
<keyword evidence="5" id="KW-0648">Protein biosynthesis</keyword>
<dbReference type="SUPFAM" id="SSF55418">
    <property type="entry name" value="eIF4e-like"/>
    <property type="match status" value="1"/>
</dbReference>
<evidence type="ECO:0000256" key="6">
    <source>
        <dbReference type="ARBA" id="ARBA00023157"/>
    </source>
</evidence>
<dbReference type="PANTHER" id="PTHR47289">
    <property type="entry name" value="TRANSCRIPTION FACTOR, PUTATIVE (DUF1664)-RELATED"/>
    <property type="match status" value="1"/>
</dbReference>
<dbReference type="InterPro" id="IPR023398">
    <property type="entry name" value="TIF_eIF4e-like"/>
</dbReference>
<dbReference type="InterPro" id="IPR019770">
    <property type="entry name" value="TIF_eIF_4E_CS"/>
</dbReference>
<dbReference type="GO" id="GO:0003723">
    <property type="term" value="F:RNA binding"/>
    <property type="evidence" value="ECO:0007669"/>
    <property type="project" value="UniProtKB-KW"/>
</dbReference>
<feature type="domain" description="DUF1664" evidence="11">
    <location>
        <begin position="113"/>
        <end position="233"/>
    </location>
</feature>
<keyword evidence="6" id="KW-1015">Disulfide bond</keyword>
<keyword evidence="2" id="KW-0396">Initiation factor</keyword>
<evidence type="ECO:0000256" key="9">
    <source>
        <dbReference type="SAM" id="MobiDB-lite"/>
    </source>
</evidence>
<keyword evidence="13" id="KW-1185">Reference proteome</keyword>
<dbReference type="InterPro" id="IPR001040">
    <property type="entry name" value="TIF_eIF_4E"/>
</dbReference>
<dbReference type="EMBL" id="JACMSC010000015">
    <property type="protein sequence ID" value="KAG6487355.1"/>
    <property type="molecule type" value="Genomic_DNA"/>
</dbReference>
<keyword evidence="10" id="KW-0472">Membrane</keyword>
<keyword evidence="4" id="KW-0694">RNA-binding</keyword>
<evidence type="ECO:0000256" key="3">
    <source>
        <dbReference type="ARBA" id="ARBA00022845"/>
    </source>
</evidence>
<dbReference type="PROSITE" id="PS00813">
    <property type="entry name" value="IF4E"/>
    <property type="match status" value="1"/>
</dbReference>
<keyword evidence="10" id="KW-0812">Transmembrane</keyword>
<evidence type="ECO:0000256" key="10">
    <source>
        <dbReference type="SAM" id="Phobius"/>
    </source>
</evidence>
<dbReference type="AlphaFoldDB" id="A0A8J5KSK4"/>
<feature type="compositionally biased region" description="Polar residues" evidence="9">
    <location>
        <begin position="323"/>
        <end position="332"/>
    </location>
</feature>
<organism evidence="12 13">
    <name type="scientific">Zingiber officinale</name>
    <name type="common">Ginger</name>
    <name type="synonym">Amomum zingiber</name>
    <dbReference type="NCBI Taxonomy" id="94328"/>
    <lineage>
        <taxon>Eukaryota</taxon>
        <taxon>Viridiplantae</taxon>
        <taxon>Streptophyta</taxon>
        <taxon>Embryophyta</taxon>
        <taxon>Tracheophyta</taxon>
        <taxon>Spermatophyta</taxon>
        <taxon>Magnoliopsida</taxon>
        <taxon>Liliopsida</taxon>
        <taxon>Zingiberales</taxon>
        <taxon>Zingiberaceae</taxon>
        <taxon>Zingiber</taxon>
    </lineage>
</organism>
<feature type="region of interest" description="Disordered" evidence="9">
    <location>
        <begin position="294"/>
        <end position="372"/>
    </location>
</feature>
<dbReference type="FunFam" id="3.30.760.10:FF:000003">
    <property type="entry name" value="Eukaryotic translation initiation factor 4E"/>
    <property type="match status" value="1"/>
</dbReference>
<dbReference type="Proteomes" id="UP000734854">
    <property type="component" value="Unassembled WGS sequence"/>
</dbReference>
<evidence type="ECO:0000256" key="2">
    <source>
        <dbReference type="ARBA" id="ARBA00022540"/>
    </source>
</evidence>
<dbReference type="Pfam" id="PF07889">
    <property type="entry name" value="DUF1664"/>
    <property type="match status" value="1"/>
</dbReference>
<dbReference type="GO" id="GO:0005737">
    <property type="term" value="C:cytoplasm"/>
    <property type="evidence" value="ECO:0007669"/>
    <property type="project" value="InterPro"/>
</dbReference>
<feature type="transmembrane region" description="Helical" evidence="10">
    <location>
        <begin position="114"/>
        <end position="132"/>
    </location>
</feature>
<protein>
    <recommendedName>
        <fullName evidence="8">mRNA cap-binding protein</fullName>
    </recommendedName>
</protein>
<evidence type="ECO:0000313" key="12">
    <source>
        <dbReference type="EMBL" id="KAG6487355.1"/>
    </source>
</evidence>
<evidence type="ECO:0000259" key="11">
    <source>
        <dbReference type="Pfam" id="PF07889"/>
    </source>
</evidence>
<dbReference type="InterPro" id="IPR012458">
    <property type="entry name" value="DUF1664"/>
</dbReference>
<name>A0A8J5KSK4_ZINOF</name>
<dbReference type="GO" id="GO:0003743">
    <property type="term" value="F:translation initiation factor activity"/>
    <property type="evidence" value="ECO:0007669"/>
    <property type="project" value="UniProtKB-KW"/>
</dbReference>
<reference evidence="12 13" key="1">
    <citation type="submission" date="2020-08" db="EMBL/GenBank/DDBJ databases">
        <title>Plant Genome Project.</title>
        <authorList>
            <person name="Zhang R.-G."/>
        </authorList>
    </citation>
    <scope>NUCLEOTIDE SEQUENCE [LARGE SCALE GENOMIC DNA]</scope>
    <source>
        <tissue evidence="12">Rhizome</tissue>
    </source>
</reference>
<evidence type="ECO:0000256" key="7">
    <source>
        <dbReference type="ARBA" id="ARBA00025991"/>
    </source>
</evidence>
<comment type="similarity">
    <text evidence="1">Belongs to the eukaryotic initiation factor 4E family.</text>
</comment>